<accession>Q21BV2</accession>
<name>Q21BV2_RHOPB</name>
<protein>
    <submittedName>
        <fullName evidence="1">Uncharacterized protein</fullName>
    </submittedName>
</protein>
<dbReference type="HOGENOM" id="CLU_2587432_0_0_5"/>
<organism evidence="1">
    <name type="scientific">Rhodopseudomonas palustris (strain BisB18)</name>
    <dbReference type="NCBI Taxonomy" id="316056"/>
    <lineage>
        <taxon>Bacteria</taxon>
        <taxon>Pseudomonadati</taxon>
        <taxon>Pseudomonadota</taxon>
        <taxon>Alphaproteobacteria</taxon>
        <taxon>Hyphomicrobiales</taxon>
        <taxon>Nitrobacteraceae</taxon>
        <taxon>Rhodopseudomonas</taxon>
    </lineage>
</organism>
<sequence>MLSVALNPSRIAKGLRSTLTRPVDGLTMRDRFAVKPIDHSQVYGFGAACHAKQSEEYFARLRRAEIGIHRHRWRLPAALC</sequence>
<dbReference type="AlphaFoldDB" id="Q21BV2"/>
<reference evidence="1" key="1">
    <citation type="submission" date="2006-03" db="EMBL/GenBank/DDBJ databases">
        <title>Complete sequence of Rhodopseudomonas palustris BisB18.</title>
        <authorList>
            <consortium name="US DOE Joint Genome Institute"/>
            <person name="Copeland A."/>
            <person name="Lucas S."/>
            <person name="Lapidus A."/>
            <person name="Barry K."/>
            <person name="Detter J.C."/>
            <person name="Glavina del Rio T."/>
            <person name="Hammon N."/>
            <person name="Israni S."/>
            <person name="Dalin E."/>
            <person name="Tice H."/>
            <person name="Pitluck S."/>
            <person name="Chain P."/>
            <person name="Malfatti S."/>
            <person name="Shin M."/>
            <person name="Vergez L."/>
            <person name="Schmutz J."/>
            <person name="Larimer F."/>
            <person name="Land M."/>
            <person name="Hauser L."/>
            <person name="Pelletier D.A."/>
            <person name="Kyrpides N."/>
            <person name="Anderson I."/>
            <person name="Oda Y."/>
            <person name="Harwood C.S."/>
            <person name="Richardson P."/>
        </authorList>
    </citation>
    <scope>NUCLEOTIDE SEQUENCE [LARGE SCALE GENOMIC DNA]</scope>
    <source>
        <strain evidence="1">BisB18</strain>
    </source>
</reference>
<proteinExistence type="predicted"/>
<dbReference type="EMBL" id="CP000301">
    <property type="protein sequence ID" value="ABD86134.1"/>
    <property type="molecule type" value="Genomic_DNA"/>
</dbReference>
<dbReference type="KEGG" id="rpc:RPC_0559"/>
<gene>
    <name evidence="1" type="ordered locus">RPC_0559</name>
</gene>
<evidence type="ECO:0000313" key="1">
    <source>
        <dbReference type="EMBL" id="ABD86134.1"/>
    </source>
</evidence>